<dbReference type="PANTHER" id="PTHR22911">
    <property type="entry name" value="ACYL-MALONYL CONDENSING ENZYME-RELATED"/>
    <property type="match status" value="1"/>
</dbReference>
<feature type="transmembrane region" description="Helical" evidence="1">
    <location>
        <begin position="143"/>
        <end position="163"/>
    </location>
</feature>
<dbReference type="GO" id="GO:0016020">
    <property type="term" value="C:membrane"/>
    <property type="evidence" value="ECO:0007669"/>
    <property type="project" value="InterPro"/>
</dbReference>
<feature type="transmembrane region" description="Helical" evidence="1">
    <location>
        <begin position="37"/>
        <end position="54"/>
    </location>
</feature>
<comment type="caution">
    <text evidence="3">The sequence shown here is derived from an EMBL/GenBank/DDBJ whole genome shotgun (WGS) entry which is preliminary data.</text>
</comment>
<feature type="transmembrane region" description="Helical" evidence="1">
    <location>
        <begin position="209"/>
        <end position="227"/>
    </location>
</feature>
<keyword evidence="1" id="KW-1133">Transmembrane helix</keyword>
<feature type="domain" description="EamA" evidence="2">
    <location>
        <begin position="10"/>
        <end position="137"/>
    </location>
</feature>
<proteinExistence type="predicted"/>
<feature type="transmembrane region" description="Helical" evidence="1">
    <location>
        <begin position="175"/>
        <end position="194"/>
    </location>
</feature>
<feature type="transmembrane region" description="Helical" evidence="1">
    <location>
        <begin position="239"/>
        <end position="258"/>
    </location>
</feature>
<protein>
    <submittedName>
        <fullName evidence="3">DMT family transporter</fullName>
    </submittedName>
</protein>
<feature type="transmembrane region" description="Helical" evidence="1">
    <location>
        <begin position="264"/>
        <end position="285"/>
    </location>
</feature>
<feature type="transmembrane region" description="Helical" evidence="1">
    <location>
        <begin position="66"/>
        <end position="83"/>
    </location>
</feature>
<reference evidence="3 4" key="1">
    <citation type="submission" date="2019-04" db="EMBL/GenBank/DDBJ databases">
        <title>Pedobacter sp. AR-3-17 sp. nov., isolated from Arctic soil.</title>
        <authorList>
            <person name="Dahal R.H."/>
            <person name="Kim D.-U."/>
        </authorList>
    </citation>
    <scope>NUCLEOTIDE SEQUENCE [LARGE SCALE GENOMIC DNA]</scope>
    <source>
        <strain evidence="3 4">AR-3-17</strain>
    </source>
</reference>
<accession>A0A4V5NWN6</accession>
<keyword evidence="1" id="KW-0472">Membrane</keyword>
<evidence type="ECO:0000259" key="2">
    <source>
        <dbReference type="Pfam" id="PF00892"/>
    </source>
</evidence>
<keyword evidence="1" id="KW-0812">Transmembrane</keyword>
<dbReference type="InterPro" id="IPR000620">
    <property type="entry name" value="EamA_dom"/>
</dbReference>
<dbReference type="SUPFAM" id="SSF103481">
    <property type="entry name" value="Multidrug resistance efflux transporter EmrE"/>
    <property type="match status" value="2"/>
</dbReference>
<gene>
    <name evidence="3" type="ORF">FA046_16805</name>
</gene>
<dbReference type="AlphaFoldDB" id="A0A4V5NWN6"/>
<dbReference type="Pfam" id="PF00892">
    <property type="entry name" value="EamA"/>
    <property type="match status" value="2"/>
</dbReference>
<evidence type="ECO:0000313" key="3">
    <source>
        <dbReference type="EMBL" id="TKB95263.1"/>
    </source>
</evidence>
<dbReference type="EMBL" id="SWBP01000009">
    <property type="protein sequence ID" value="TKB95263.1"/>
    <property type="molecule type" value="Genomic_DNA"/>
</dbReference>
<name>A0A4V5NWN6_9SPHI</name>
<feature type="transmembrane region" description="Helical" evidence="1">
    <location>
        <begin position="89"/>
        <end position="109"/>
    </location>
</feature>
<organism evidence="3 4">
    <name type="scientific">Pedobacter cryophilus</name>
    <dbReference type="NCBI Taxonomy" id="2571271"/>
    <lineage>
        <taxon>Bacteria</taxon>
        <taxon>Pseudomonadati</taxon>
        <taxon>Bacteroidota</taxon>
        <taxon>Sphingobacteriia</taxon>
        <taxon>Sphingobacteriales</taxon>
        <taxon>Sphingobacteriaceae</taxon>
        <taxon>Pedobacter</taxon>
    </lineage>
</organism>
<feature type="domain" description="EamA" evidence="2">
    <location>
        <begin position="145"/>
        <end position="281"/>
    </location>
</feature>
<keyword evidence="4" id="KW-1185">Reference proteome</keyword>
<dbReference type="InterPro" id="IPR037185">
    <property type="entry name" value="EmrE-like"/>
</dbReference>
<dbReference type="RefSeq" id="WP_136827701.1">
    <property type="nucleotide sequence ID" value="NZ_SWBP01000009.1"/>
</dbReference>
<feature type="transmembrane region" description="Helical" evidence="1">
    <location>
        <begin position="9"/>
        <end position="31"/>
    </location>
</feature>
<feature type="transmembrane region" description="Helical" evidence="1">
    <location>
        <begin position="121"/>
        <end position="137"/>
    </location>
</feature>
<evidence type="ECO:0000256" key="1">
    <source>
        <dbReference type="SAM" id="Phobius"/>
    </source>
</evidence>
<dbReference type="Proteomes" id="UP000308181">
    <property type="component" value="Unassembled WGS sequence"/>
</dbReference>
<evidence type="ECO:0000313" key="4">
    <source>
        <dbReference type="Proteomes" id="UP000308181"/>
    </source>
</evidence>
<sequence>MKFSLKSNLLILHLTVLVWGFTGILGALISINEIYLVWYRVLIAVTTLYIYFKWSNTTFKVNRETFIKLFFTGAIVGLHWILFFGSIKASTVSVAMVCLSSLTLFTAVLEPLLNKSRMSKLEILAGLFIIFGIYLIFKFETQYQTGIIMGLCCALCASILSIINSKQVKNRDASIIGFYELTGAFFWISLYLLFTGGFNSEIKLPFSDVIYLLILGTICTSVAYVAGVSVMKELSAFRVALITNLEPVYAIILALIIFGKNEQMTFGFYAGASIILGTIFLYPVVKNKIAKRKLRKSIPLV</sequence>
<dbReference type="PANTHER" id="PTHR22911:SF79">
    <property type="entry name" value="MOBA-LIKE NTP TRANSFERASE DOMAIN-CONTAINING PROTEIN"/>
    <property type="match status" value="1"/>
</dbReference>
<dbReference type="OrthoDB" id="9150437at2"/>